<keyword evidence="1" id="KW-0812">Transmembrane</keyword>
<feature type="transmembrane region" description="Helical" evidence="1">
    <location>
        <begin position="127"/>
        <end position="150"/>
    </location>
</feature>
<name>A0DJ33_PARTE</name>
<feature type="transmembrane region" description="Helical" evidence="1">
    <location>
        <begin position="43"/>
        <end position="65"/>
    </location>
</feature>
<dbReference type="HOGENOM" id="CLU_1087607_0_0_1"/>
<keyword evidence="1" id="KW-1133">Transmembrane helix</keyword>
<sequence>MNKDDIIGKRDVKETYNYDILADDRVSLFSSIRESKKENQKTLILSTQPTIYCCLSICSFLIALSNLPEEDRIYFFYDDPLSYNVGLVVCMCFLCILGIVISDIIKKSFTNKQIGTLPFLTKKQHKMNFNATICLAGQIAHLLLLIEIILQAMPTQLFQHETLVDLSFLLNVVYFAYANSCSDALYTIFHLYLCHSCIVLCQNNSMKLQYTHIWKVQTERVILTYMGIMLQGIQFQLFRPAIKEMERNQNILAEVL</sequence>
<dbReference type="OMA" id="MHYIPFF"/>
<dbReference type="AlphaFoldDB" id="A0DJ33"/>
<keyword evidence="1" id="KW-0472">Membrane</keyword>
<evidence type="ECO:0000313" key="2">
    <source>
        <dbReference type="EMBL" id="CAK83050.1"/>
    </source>
</evidence>
<gene>
    <name evidence="2" type="ORF">GSPATT00017407001</name>
</gene>
<keyword evidence="3" id="KW-1185">Reference proteome</keyword>
<proteinExistence type="predicted"/>
<feature type="transmembrane region" description="Helical" evidence="1">
    <location>
        <begin position="85"/>
        <end position="106"/>
    </location>
</feature>
<dbReference type="KEGG" id="ptm:GSPATT00017407001"/>
<dbReference type="GeneID" id="5036232"/>
<dbReference type="EMBL" id="CT868452">
    <property type="protein sequence ID" value="CAK83050.1"/>
    <property type="molecule type" value="Genomic_DNA"/>
</dbReference>
<dbReference type="Proteomes" id="UP000000600">
    <property type="component" value="Unassembled WGS sequence"/>
</dbReference>
<evidence type="ECO:0000313" key="3">
    <source>
        <dbReference type="Proteomes" id="UP000000600"/>
    </source>
</evidence>
<reference evidence="2 3" key="1">
    <citation type="journal article" date="2006" name="Nature">
        <title>Global trends of whole-genome duplications revealed by the ciliate Paramecium tetraurelia.</title>
        <authorList>
            <consortium name="Genoscope"/>
            <person name="Aury J.-M."/>
            <person name="Jaillon O."/>
            <person name="Duret L."/>
            <person name="Noel B."/>
            <person name="Jubin C."/>
            <person name="Porcel B.M."/>
            <person name="Segurens B."/>
            <person name="Daubin V."/>
            <person name="Anthouard V."/>
            <person name="Aiach N."/>
            <person name="Arnaiz O."/>
            <person name="Billaut A."/>
            <person name="Beisson J."/>
            <person name="Blanc I."/>
            <person name="Bouhouche K."/>
            <person name="Camara F."/>
            <person name="Duharcourt S."/>
            <person name="Guigo R."/>
            <person name="Gogendeau D."/>
            <person name="Katinka M."/>
            <person name="Keller A.-M."/>
            <person name="Kissmehl R."/>
            <person name="Klotz C."/>
            <person name="Koll F."/>
            <person name="Le Moue A."/>
            <person name="Lepere C."/>
            <person name="Malinsky S."/>
            <person name="Nowacki M."/>
            <person name="Nowak J.K."/>
            <person name="Plattner H."/>
            <person name="Poulain J."/>
            <person name="Ruiz F."/>
            <person name="Serrano V."/>
            <person name="Zagulski M."/>
            <person name="Dessen P."/>
            <person name="Betermier M."/>
            <person name="Weissenbach J."/>
            <person name="Scarpelli C."/>
            <person name="Schachter V."/>
            <person name="Sperling L."/>
            <person name="Meyer E."/>
            <person name="Cohen J."/>
            <person name="Wincker P."/>
        </authorList>
    </citation>
    <scope>NUCLEOTIDE SEQUENCE [LARGE SCALE GENOMIC DNA]</scope>
    <source>
        <strain evidence="2 3">Stock d4-2</strain>
    </source>
</reference>
<protein>
    <submittedName>
        <fullName evidence="2">Uncharacterized protein</fullName>
    </submittedName>
</protein>
<dbReference type="InParanoid" id="A0DJ33"/>
<dbReference type="RefSeq" id="XP_001450447.1">
    <property type="nucleotide sequence ID" value="XM_001450410.1"/>
</dbReference>
<organism evidence="2 3">
    <name type="scientific">Paramecium tetraurelia</name>
    <dbReference type="NCBI Taxonomy" id="5888"/>
    <lineage>
        <taxon>Eukaryota</taxon>
        <taxon>Sar</taxon>
        <taxon>Alveolata</taxon>
        <taxon>Ciliophora</taxon>
        <taxon>Intramacronucleata</taxon>
        <taxon>Oligohymenophorea</taxon>
        <taxon>Peniculida</taxon>
        <taxon>Parameciidae</taxon>
        <taxon>Paramecium</taxon>
    </lineage>
</organism>
<evidence type="ECO:0000256" key="1">
    <source>
        <dbReference type="SAM" id="Phobius"/>
    </source>
</evidence>
<accession>A0DJ33</accession>